<protein>
    <submittedName>
        <fullName evidence="2">Uncharacterized protein</fullName>
    </submittedName>
</protein>
<accession>A0A5S5MCN4</accession>
<feature type="compositionally biased region" description="Basic residues" evidence="1">
    <location>
        <begin position="42"/>
        <end position="56"/>
    </location>
</feature>
<organism evidence="2 3">
    <name type="scientific">Desulfobotulus mexicanus</name>
    <dbReference type="NCBI Taxonomy" id="2586642"/>
    <lineage>
        <taxon>Bacteria</taxon>
        <taxon>Pseudomonadati</taxon>
        <taxon>Thermodesulfobacteriota</taxon>
        <taxon>Desulfobacteria</taxon>
        <taxon>Desulfobacterales</taxon>
        <taxon>Desulfobacteraceae</taxon>
        <taxon>Desulfobotulus</taxon>
    </lineage>
</organism>
<dbReference type="AlphaFoldDB" id="A0A5S5MCN4"/>
<comment type="caution">
    <text evidence="2">The sequence shown here is derived from an EMBL/GenBank/DDBJ whole genome shotgun (WGS) entry which is preliminary data.</text>
</comment>
<reference evidence="2 3" key="1">
    <citation type="submission" date="2019-06" db="EMBL/GenBank/DDBJ databases">
        <title>Desulfobotulus mexicanus sp. nov., a novel sulfate-reducing bacterium isolated from the sediment of an alkaline crater lake in Mexico.</title>
        <authorList>
            <person name="Hirschler-Rea A."/>
        </authorList>
    </citation>
    <scope>NUCLEOTIDE SEQUENCE [LARGE SCALE GENOMIC DNA]</scope>
    <source>
        <strain evidence="2 3">PAR22N</strain>
    </source>
</reference>
<dbReference type="EMBL" id="VDMB01000028">
    <property type="protein sequence ID" value="TYT73486.1"/>
    <property type="molecule type" value="Genomic_DNA"/>
</dbReference>
<name>A0A5S5MCN4_9BACT</name>
<dbReference type="Proteomes" id="UP000321899">
    <property type="component" value="Unassembled WGS sequence"/>
</dbReference>
<evidence type="ECO:0000313" key="3">
    <source>
        <dbReference type="Proteomes" id="UP000321899"/>
    </source>
</evidence>
<sequence>MGNLLIRTGSVDADDQLPGFMAHSGDLVNRAVQLKFGWKNNRRIRRRKKGKVKNRNSRGNCSEGGSIAG</sequence>
<evidence type="ECO:0000256" key="1">
    <source>
        <dbReference type="SAM" id="MobiDB-lite"/>
    </source>
</evidence>
<keyword evidence="3" id="KW-1185">Reference proteome</keyword>
<evidence type="ECO:0000313" key="2">
    <source>
        <dbReference type="EMBL" id="TYT73486.1"/>
    </source>
</evidence>
<gene>
    <name evidence="2" type="ORF">FIM25_14865</name>
</gene>
<feature type="region of interest" description="Disordered" evidence="1">
    <location>
        <begin position="42"/>
        <end position="69"/>
    </location>
</feature>
<proteinExistence type="predicted"/>